<dbReference type="PROSITE" id="PS50206">
    <property type="entry name" value="RHODANESE_3"/>
    <property type="match status" value="1"/>
</dbReference>
<comment type="caution">
    <text evidence="2">The sequence shown here is derived from an EMBL/GenBank/DDBJ whole genome shotgun (WGS) entry which is preliminary data.</text>
</comment>
<dbReference type="EMBL" id="BAAANY010000008">
    <property type="protein sequence ID" value="GAA1674224.1"/>
    <property type="molecule type" value="Genomic_DNA"/>
</dbReference>
<evidence type="ECO:0000259" key="1">
    <source>
        <dbReference type="PROSITE" id="PS50206"/>
    </source>
</evidence>
<dbReference type="Pfam" id="PF00144">
    <property type="entry name" value="Beta-lactamase"/>
    <property type="match status" value="1"/>
</dbReference>
<dbReference type="InterPro" id="IPR012338">
    <property type="entry name" value="Beta-lactam/transpept-like"/>
</dbReference>
<proteinExistence type="predicted"/>
<gene>
    <name evidence="2" type="ORF">GCM10009765_24490</name>
</gene>
<dbReference type="PANTHER" id="PTHR43319">
    <property type="entry name" value="BETA-LACTAMASE-RELATED"/>
    <property type="match status" value="1"/>
</dbReference>
<protein>
    <submittedName>
        <fullName evidence="2">EstA family serine hydrolase</fullName>
    </submittedName>
</protein>
<keyword evidence="2" id="KW-0378">Hydrolase</keyword>
<dbReference type="InterPro" id="IPR001466">
    <property type="entry name" value="Beta-lactam-related"/>
</dbReference>
<evidence type="ECO:0000313" key="3">
    <source>
        <dbReference type="Proteomes" id="UP001500618"/>
    </source>
</evidence>
<dbReference type="Gene3D" id="3.40.710.10">
    <property type="entry name" value="DD-peptidase/beta-lactamase superfamily"/>
    <property type="match status" value="1"/>
</dbReference>
<dbReference type="Proteomes" id="UP001500618">
    <property type="component" value="Unassembled WGS sequence"/>
</dbReference>
<dbReference type="GO" id="GO:0016787">
    <property type="term" value="F:hydrolase activity"/>
    <property type="evidence" value="ECO:0007669"/>
    <property type="project" value="UniProtKB-KW"/>
</dbReference>
<dbReference type="PANTHER" id="PTHR43319:SF3">
    <property type="entry name" value="BETA-LACTAMASE-RELATED DOMAIN-CONTAINING PROTEIN"/>
    <property type="match status" value="1"/>
</dbReference>
<feature type="domain" description="Rhodanese" evidence="1">
    <location>
        <begin position="193"/>
        <end position="213"/>
    </location>
</feature>
<keyword evidence="3" id="KW-1185">Reference proteome</keyword>
<accession>A0ABN2GNK6</accession>
<dbReference type="RefSeq" id="WP_344309885.1">
    <property type="nucleotide sequence ID" value="NZ_BAAANY010000008.1"/>
</dbReference>
<name>A0ABN2GNK6_9ACTN</name>
<sequence>MREIQNLLDELTSAGDEIGVQVAACIDGELVVDLWSGVADVRTSRPVDGDTVFASASALKGVAAAVVAVLVDRGVLDYDAPVGKYWPEFARNGKENTTVGQVMSHSAGLPWVPDGIGVDDLFDVPALTRWLAEQPPAWEPGTASGYHGWTYGFLVGEIVRRASGRTIDEVLRDEVCAPLGVALSFGTARTERDAVIYDGGWAAWIRSLPAEFPLLRAVPVDLLAEMAERSMDSAQASIASIGSMTARGGALLYAALGNGGELNGVRLMSARTVAAATAVRTTDLDRVLLSPIAKSYGFFLGQPGGYEVGSRNTCFGMNGSGGSLAFADPDLRFSFAFTHNRLTAGSDDHAGQLVELVRAALGVPDFR</sequence>
<dbReference type="InterPro" id="IPR052907">
    <property type="entry name" value="Beta-lactamase/esterase"/>
</dbReference>
<evidence type="ECO:0000313" key="2">
    <source>
        <dbReference type="EMBL" id="GAA1674224.1"/>
    </source>
</evidence>
<organism evidence="2 3">
    <name type="scientific">Fodinicola feengrottensis</name>
    <dbReference type="NCBI Taxonomy" id="435914"/>
    <lineage>
        <taxon>Bacteria</taxon>
        <taxon>Bacillati</taxon>
        <taxon>Actinomycetota</taxon>
        <taxon>Actinomycetes</taxon>
        <taxon>Mycobacteriales</taxon>
        <taxon>Fodinicola</taxon>
    </lineage>
</organism>
<dbReference type="SUPFAM" id="SSF56601">
    <property type="entry name" value="beta-lactamase/transpeptidase-like"/>
    <property type="match status" value="1"/>
</dbReference>
<reference evidence="2 3" key="1">
    <citation type="journal article" date="2019" name="Int. J. Syst. Evol. Microbiol.">
        <title>The Global Catalogue of Microorganisms (GCM) 10K type strain sequencing project: providing services to taxonomists for standard genome sequencing and annotation.</title>
        <authorList>
            <consortium name="The Broad Institute Genomics Platform"/>
            <consortium name="The Broad Institute Genome Sequencing Center for Infectious Disease"/>
            <person name="Wu L."/>
            <person name="Ma J."/>
        </authorList>
    </citation>
    <scope>NUCLEOTIDE SEQUENCE [LARGE SCALE GENOMIC DNA]</scope>
    <source>
        <strain evidence="2 3">JCM 14718</strain>
    </source>
</reference>
<dbReference type="InterPro" id="IPR001763">
    <property type="entry name" value="Rhodanese-like_dom"/>
</dbReference>